<sequence>MIRPAEEADFARLREIEVLAGAAFAEVGMPDIAGHEPPSARVLGHFARAGRAWVHLADGRVGAYLLATVVDGCAHVEQVSVDPALRGRGLGRALIDHLAGWARERGMPALTLTTFRDVPWNAPYYRRIGFAEVPAAGGLAALVAEEAGHGLDPAARVCMRRGVAPS</sequence>
<protein>
    <submittedName>
        <fullName evidence="4">GNAT family N-acetyltransferase</fullName>
    </submittedName>
</protein>
<dbReference type="RefSeq" id="WP_378243857.1">
    <property type="nucleotide sequence ID" value="NZ_JBHSKF010000001.1"/>
</dbReference>
<keyword evidence="5" id="KW-1185">Reference proteome</keyword>
<dbReference type="Proteomes" id="UP001596157">
    <property type="component" value="Unassembled WGS sequence"/>
</dbReference>
<keyword evidence="2" id="KW-0012">Acyltransferase</keyword>
<dbReference type="PANTHER" id="PTHR43800:SF1">
    <property type="entry name" value="PEPTIDYL-LYSINE N-ACETYLTRANSFERASE YJAB"/>
    <property type="match status" value="1"/>
</dbReference>
<evidence type="ECO:0000313" key="5">
    <source>
        <dbReference type="Proteomes" id="UP001596157"/>
    </source>
</evidence>
<dbReference type="PROSITE" id="PS51186">
    <property type="entry name" value="GNAT"/>
    <property type="match status" value="1"/>
</dbReference>
<dbReference type="InterPro" id="IPR000182">
    <property type="entry name" value="GNAT_dom"/>
</dbReference>
<reference evidence="5" key="1">
    <citation type="journal article" date="2019" name="Int. J. Syst. Evol. Microbiol.">
        <title>The Global Catalogue of Microorganisms (GCM) 10K type strain sequencing project: providing services to taxonomists for standard genome sequencing and annotation.</title>
        <authorList>
            <consortium name="The Broad Institute Genomics Platform"/>
            <consortium name="The Broad Institute Genome Sequencing Center for Infectious Disease"/>
            <person name="Wu L."/>
            <person name="Ma J."/>
        </authorList>
    </citation>
    <scope>NUCLEOTIDE SEQUENCE [LARGE SCALE GENOMIC DNA]</scope>
    <source>
        <strain evidence="5">CCUG 59778</strain>
    </source>
</reference>
<evidence type="ECO:0000313" key="4">
    <source>
        <dbReference type="EMBL" id="MFC5286126.1"/>
    </source>
</evidence>
<dbReference type="Pfam" id="PF00583">
    <property type="entry name" value="Acetyltransf_1"/>
    <property type="match status" value="1"/>
</dbReference>
<evidence type="ECO:0000256" key="1">
    <source>
        <dbReference type="ARBA" id="ARBA00022679"/>
    </source>
</evidence>
<dbReference type="SUPFAM" id="SSF55729">
    <property type="entry name" value="Acyl-CoA N-acyltransferases (Nat)"/>
    <property type="match status" value="1"/>
</dbReference>
<gene>
    <name evidence="4" type="ORF">ACFPM7_03610</name>
</gene>
<accession>A0ABW0EIV9</accession>
<keyword evidence="1" id="KW-0808">Transferase</keyword>
<comment type="caution">
    <text evidence="4">The sequence shown here is derived from an EMBL/GenBank/DDBJ whole genome shotgun (WGS) entry which is preliminary data.</text>
</comment>
<proteinExistence type="predicted"/>
<organism evidence="4 5">
    <name type="scientific">Actinokineospora guangxiensis</name>
    <dbReference type="NCBI Taxonomy" id="1490288"/>
    <lineage>
        <taxon>Bacteria</taxon>
        <taxon>Bacillati</taxon>
        <taxon>Actinomycetota</taxon>
        <taxon>Actinomycetes</taxon>
        <taxon>Pseudonocardiales</taxon>
        <taxon>Pseudonocardiaceae</taxon>
        <taxon>Actinokineospora</taxon>
    </lineage>
</organism>
<dbReference type="EMBL" id="JBHSKF010000001">
    <property type="protein sequence ID" value="MFC5286126.1"/>
    <property type="molecule type" value="Genomic_DNA"/>
</dbReference>
<evidence type="ECO:0000259" key="3">
    <source>
        <dbReference type="PROSITE" id="PS51186"/>
    </source>
</evidence>
<dbReference type="Gene3D" id="3.40.630.30">
    <property type="match status" value="1"/>
</dbReference>
<dbReference type="CDD" id="cd04301">
    <property type="entry name" value="NAT_SF"/>
    <property type="match status" value="1"/>
</dbReference>
<feature type="domain" description="N-acetyltransferase" evidence="3">
    <location>
        <begin position="1"/>
        <end position="164"/>
    </location>
</feature>
<dbReference type="PANTHER" id="PTHR43800">
    <property type="entry name" value="PEPTIDYL-LYSINE N-ACETYLTRANSFERASE YJAB"/>
    <property type="match status" value="1"/>
</dbReference>
<evidence type="ECO:0000256" key="2">
    <source>
        <dbReference type="ARBA" id="ARBA00023315"/>
    </source>
</evidence>
<dbReference type="InterPro" id="IPR016181">
    <property type="entry name" value="Acyl_CoA_acyltransferase"/>
</dbReference>
<name>A0ABW0EIV9_9PSEU</name>